<dbReference type="SUPFAM" id="SSF52833">
    <property type="entry name" value="Thioredoxin-like"/>
    <property type="match status" value="1"/>
</dbReference>
<dbReference type="GO" id="GO:0004602">
    <property type="term" value="F:glutathione peroxidase activity"/>
    <property type="evidence" value="ECO:0007669"/>
    <property type="project" value="TreeGrafter"/>
</dbReference>
<dbReference type="GO" id="GO:1901170">
    <property type="term" value="P:naphthalene catabolic process"/>
    <property type="evidence" value="ECO:0007669"/>
    <property type="project" value="InterPro"/>
</dbReference>
<feature type="domain" description="DSBA-like thioredoxin" evidence="3">
    <location>
        <begin position="7"/>
        <end position="200"/>
    </location>
</feature>
<evidence type="ECO:0000313" key="5">
    <source>
        <dbReference type="Proteomes" id="UP000051027"/>
    </source>
</evidence>
<dbReference type="PANTHER" id="PTHR42943">
    <property type="entry name" value="GLUTATHIONE S-TRANSFERASE KAPPA"/>
    <property type="match status" value="1"/>
</dbReference>
<reference evidence="4 5" key="1">
    <citation type="submission" date="2015-10" db="EMBL/GenBank/DDBJ databases">
        <title>Metagenome-Assembled Genomes uncover a global brackish microbiome.</title>
        <authorList>
            <person name="Hugerth L.W."/>
            <person name="Larsson J."/>
            <person name="Alneberg J."/>
            <person name="Lindh M.V."/>
            <person name="Legrand C."/>
            <person name="Pinhassi J."/>
            <person name="Andersson A.F."/>
        </authorList>
    </citation>
    <scope>NUCLEOTIDE SEQUENCE [LARGE SCALE GENOMIC DNA]</scope>
    <source>
        <strain evidence="4">BACL1 MAG-120820-bin45</strain>
    </source>
</reference>
<dbReference type="Pfam" id="PF01323">
    <property type="entry name" value="DSBA"/>
    <property type="match status" value="1"/>
</dbReference>
<dbReference type="EC" id="5.99.1.4" evidence="1"/>
<proteinExistence type="inferred from homology"/>
<feature type="active site" description="Nucleophile" evidence="2">
    <location>
        <position position="15"/>
    </location>
</feature>
<comment type="caution">
    <text evidence="4">The sequence shown here is derived from an EMBL/GenBank/DDBJ whole genome shotgun (WGS) entry which is preliminary data.</text>
</comment>
<dbReference type="InterPro" id="IPR014440">
    <property type="entry name" value="HCCAis_GSTk"/>
</dbReference>
<protein>
    <recommendedName>
        <fullName evidence="1">2-hydroxychromene-2-carboxylate isomerase</fullName>
        <ecNumber evidence="1">5.99.1.4</ecNumber>
    </recommendedName>
</protein>
<comment type="catalytic activity">
    <reaction evidence="1">
        <text>2-hydroxychromene-2-carboxylate = (3E)-4-(2-hydroxyphenyl)-2-oxobut-3-enoate</text>
        <dbReference type="Rhea" id="RHEA:27401"/>
        <dbReference type="ChEBI" id="CHEBI:59350"/>
        <dbReference type="ChEBI" id="CHEBI:59353"/>
        <dbReference type="EC" id="5.99.1.4"/>
    </reaction>
</comment>
<evidence type="ECO:0000259" key="3">
    <source>
        <dbReference type="Pfam" id="PF01323"/>
    </source>
</evidence>
<dbReference type="GO" id="GO:0006749">
    <property type="term" value="P:glutathione metabolic process"/>
    <property type="evidence" value="ECO:0007669"/>
    <property type="project" value="TreeGrafter"/>
</dbReference>
<dbReference type="GO" id="GO:0018845">
    <property type="term" value="F:2-hydroxychromene-2-carboxylate isomerase activity"/>
    <property type="evidence" value="ECO:0007669"/>
    <property type="project" value="UniProtKB-UniRule"/>
</dbReference>
<dbReference type="InterPro" id="IPR036249">
    <property type="entry name" value="Thioredoxin-like_sf"/>
</dbReference>
<organism evidence="4 5">
    <name type="scientific">SAR86 cluster bacterium BACL1 MAG-120820-bin45</name>
    <dbReference type="NCBI Taxonomy" id="1655612"/>
    <lineage>
        <taxon>Bacteria</taxon>
        <taxon>Pseudomonadati</taxon>
        <taxon>Pseudomonadota</taxon>
        <taxon>Gammaproteobacteria</taxon>
        <taxon>SAR86 cluster</taxon>
    </lineage>
</organism>
<dbReference type="GO" id="GO:0004364">
    <property type="term" value="F:glutathione transferase activity"/>
    <property type="evidence" value="ECO:0007669"/>
    <property type="project" value="TreeGrafter"/>
</dbReference>
<dbReference type="Gene3D" id="3.40.30.10">
    <property type="entry name" value="Glutaredoxin"/>
    <property type="match status" value="1"/>
</dbReference>
<dbReference type="CDD" id="cd03022">
    <property type="entry name" value="DsbA_HCCA_Iso"/>
    <property type="match status" value="1"/>
</dbReference>
<comment type="similarity">
    <text evidence="1">Belongs to the GST superfamily. NadH family.</text>
</comment>
<dbReference type="InterPro" id="IPR001853">
    <property type="entry name" value="DSBA-like_thioredoxin_dom"/>
</dbReference>
<dbReference type="PIRSF" id="PIRSF006386">
    <property type="entry name" value="HCCAis_GSTk"/>
    <property type="match status" value="1"/>
</dbReference>
<dbReference type="PANTHER" id="PTHR42943:SF2">
    <property type="entry name" value="GLUTATHIONE S-TRANSFERASE KAPPA 1"/>
    <property type="match status" value="1"/>
</dbReference>
<dbReference type="AlphaFoldDB" id="A0A0R2U9V2"/>
<gene>
    <name evidence="4" type="ORF">ABS10_02840</name>
</gene>
<dbReference type="InterPro" id="IPR051924">
    <property type="entry name" value="GST_Kappa/NadH"/>
</dbReference>
<evidence type="ECO:0000313" key="4">
    <source>
        <dbReference type="EMBL" id="KRO96262.1"/>
    </source>
</evidence>
<evidence type="ECO:0000256" key="1">
    <source>
        <dbReference type="PIRNR" id="PIRNR006386"/>
    </source>
</evidence>
<sequence length="204" mass="23448">MNKSHGIEFYFDCSSPWTYLAFTEILPLSHRQNVEIIWKPVLVGGIFNTVNKDVYEFRMNPNPLKLKYSNSDLSLWAQVRNLNISMPKIFPINSVKAMRGCLFADQEQCLPVFAKEVFDAYWGHGLDISEESIIMGIAETSGLPLEKFQQYINSQEAKDVLISNTSELMNRGGFGSPTFFYQGHMFFGNDRLHLLEEMIQKKLC</sequence>
<keyword evidence="1 4" id="KW-0413">Isomerase</keyword>
<accession>A0A0R2U9V2</accession>
<dbReference type="Proteomes" id="UP000051027">
    <property type="component" value="Unassembled WGS sequence"/>
</dbReference>
<dbReference type="EMBL" id="LICS01000004">
    <property type="protein sequence ID" value="KRO96262.1"/>
    <property type="molecule type" value="Genomic_DNA"/>
</dbReference>
<dbReference type="InterPro" id="IPR044087">
    <property type="entry name" value="NahD-like"/>
</dbReference>
<name>A0A0R2U9V2_9GAMM</name>
<dbReference type="STRING" id="1655612.ABS10_02840"/>
<evidence type="ECO:0000256" key="2">
    <source>
        <dbReference type="PIRSR" id="PIRSR006386-1"/>
    </source>
</evidence>